<keyword evidence="2" id="KW-1185">Reference proteome</keyword>
<evidence type="ECO:0000313" key="1">
    <source>
        <dbReference type="EMBL" id="MBA0771952.1"/>
    </source>
</evidence>
<name>A0A7J9EFX9_9ROSI</name>
<dbReference type="Proteomes" id="UP000593568">
    <property type="component" value="Unassembled WGS sequence"/>
</dbReference>
<sequence length="28" mass="3211">MDIENGYFLAKFQSLDDYEKILTQGPSS</sequence>
<dbReference type="EMBL" id="JABEZW010000008">
    <property type="protein sequence ID" value="MBA0771952.1"/>
    <property type="molecule type" value="Genomic_DNA"/>
</dbReference>
<reference evidence="1 2" key="1">
    <citation type="journal article" date="2019" name="Genome Biol. Evol.">
        <title>Insights into the evolution of the New World diploid cottons (Gossypium, subgenus Houzingenia) based on genome sequencing.</title>
        <authorList>
            <person name="Grover C.E."/>
            <person name="Arick M.A. 2nd"/>
            <person name="Thrash A."/>
            <person name="Conover J.L."/>
            <person name="Sanders W.S."/>
            <person name="Peterson D.G."/>
            <person name="Frelichowski J.E."/>
            <person name="Scheffler J.A."/>
            <person name="Scheffler B.E."/>
            <person name="Wendel J.F."/>
        </authorList>
    </citation>
    <scope>NUCLEOTIDE SEQUENCE [LARGE SCALE GENOMIC DNA]</scope>
    <source>
        <strain evidence="1">8</strain>
        <tissue evidence="1">Leaf</tissue>
    </source>
</reference>
<comment type="caution">
    <text evidence="1">The sequence shown here is derived from an EMBL/GenBank/DDBJ whole genome shotgun (WGS) entry which is preliminary data.</text>
</comment>
<organism evidence="1 2">
    <name type="scientific">Gossypium trilobum</name>
    <dbReference type="NCBI Taxonomy" id="34281"/>
    <lineage>
        <taxon>Eukaryota</taxon>
        <taxon>Viridiplantae</taxon>
        <taxon>Streptophyta</taxon>
        <taxon>Embryophyta</taxon>
        <taxon>Tracheophyta</taxon>
        <taxon>Spermatophyta</taxon>
        <taxon>Magnoliopsida</taxon>
        <taxon>eudicotyledons</taxon>
        <taxon>Gunneridae</taxon>
        <taxon>Pentapetalae</taxon>
        <taxon>rosids</taxon>
        <taxon>malvids</taxon>
        <taxon>Malvales</taxon>
        <taxon>Malvaceae</taxon>
        <taxon>Malvoideae</taxon>
        <taxon>Gossypium</taxon>
    </lineage>
</organism>
<evidence type="ECO:0000313" key="2">
    <source>
        <dbReference type="Proteomes" id="UP000593568"/>
    </source>
</evidence>
<gene>
    <name evidence="1" type="ORF">Gotri_007408</name>
</gene>
<accession>A0A7J9EFX9</accession>
<proteinExistence type="predicted"/>
<evidence type="ECO:0008006" key="3">
    <source>
        <dbReference type="Google" id="ProtNLM"/>
    </source>
</evidence>
<protein>
    <recommendedName>
        <fullName evidence="3">DUF4283 domain-containing protein</fullName>
    </recommendedName>
</protein>
<dbReference type="AlphaFoldDB" id="A0A7J9EFX9"/>